<evidence type="ECO:0000256" key="3">
    <source>
        <dbReference type="ARBA" id="ARBA00022553"/>
    </source>
</evidence>
<dbReference type="PANTHER" id="PTHR43547:SF2">
    <property type="entry name" value="HYBRID SIGNAL TRANSDUCTION HISTIDINE KINASE C"/>
    <property type="match status" value="1"/>
</dbReference>
<dbReference type="InterPro" id="IPR003661">
    <property type="entry name" value="HisK_dim/P_dom"/>
</dbReference>
<dbReference type="InterPro" id="IPR005467">
    <property type="entry name" value="His_kinase_dom"/>
</dbReference>
<name>A0A0G9HCQ8_9GAMM</name>
<dbReference type="Gene3D" id="1.10.287.130">
    <property type="match status" value="1"/>
</dbReference>
<dbReference type="SMART" id="SM00387">
    <property type="entry name" value="HATPase_c"/>
    <property type="match status" value="1"/>
</dbReference>
<feature type="region of interest" description="Disordered" evidence="5">
    <location>
        <begin position="1152"/>
        <end position="1180"/>
    </location>
</feature>
<proteinExistence type="predicted"/>
<accession>A0A0G9HCQ8</accession>
<dbReference type="PROSITE" id="PS50109">
    <property type="entry name" value="HIS_KIN"/>
    <property type="match status" value="1"/>
</dbReference>
<dbReference type="STRING" id="1440763.BJI69_13705"/>
<dbReference type="SMART" id="SM00388">
    <property type="entry name" value="HisKA"/>
    <property type="match status" value="1"/>
</dbReference>
<reference evidence="8" key="1">
    <citation type="submission" date="2016-09" db="EMBL/GenBank/DDBJ databases">
        <authorList>
            <person name="Lysoe E."/>
        </authorList>
    </citation>
    <scope>NUCLEOTIDE SEQUENCE [LARGE SCALE GENOMIC DNA]</scope>
    <source>
        <strain evidence="8">LJ96T</strain>
    </source>
</reference>
<dbReference type="InterPro" id="IPR011110">
    <property type="entry name" value="Reg_prop"/>
</dbReference>
<dbReference type="Proteomes" id="UP000182987">
    <property type="component" value="Chromosome"/>
</dbReference>
<dbReference type="Pfam" id="PF07494">
    <property type="entry name" value="Reg_prop"/>
    <property type="match status" value="2"/>
</dbReference>
<dbReference type="SUPFAM" id="SSF55874">
    <property type="entry name" value="ATPase domain of HSP90 chaperone/DNA topoisomerase II/histidine kinase"/>
    <property type="match status" value="1"/>
</dbReference>
<dbReference type="Pfam" id="PF02518">
    <property type="entry name" value="HATPase_c"/>
    <property type="match status" value="1"/>
</dbReference>
<dbReference type="CDD" id="cd00082">
    <property type="entry name" value="HisKA"/>
    <property type="match status" value="1"/>
</dbReference>
<dbReference type="Gene3D" id="2.60.40.10">
    <property type="entry name" value="Immunoglobulins"/>
    <property type="match status" value="1"/>
</dbReference>
<dbReference type="PROSITE" id="PS50110">
    <property type="entry name" value="RESPONSE_REGULATORY"/>
    <property type="match status" value="1"/>
</dbReference>
<comment type="catalytic activity">
    <reaction evidence="1">
        <text>ATP + protein L-histidine = ADP + protein N-phospho-L-histidine.</text>
        <dbReference type="EC" id="2.7.13.3"/>
    </reaction>
</comment>
<dbReference type="Pfam" id="PF00512">
    <property type="entry name" value="HisKA"/>
    <property type="match status" value="1"/>
</dbReference>
<protein>
    <recommendedName>
        <fullName evidence="2">histidine kinase</fullName>
        <ecNumber evidence="2">2.7.13.3</ecNumber>
    </recommendedName>
</protein>
<evidence type="ECO:0000313" key="7">
    <source>
        <dbReference type="EMBL" id="APG04843.1"/>
    </source>
</evidence>
<comment type="caution">
    <text evidence="4">Lacks conserved residue(s) required for the propagation of feature annotation.</text>
</comment>
<dbReference type="InterPro" id="IPR004358">
    <property type="entry name" value="Sig_transdc_His_kin-like_C"/>
</dbReference>
<dbReference type="InterPro" id="IPR015943">
    <property type="entry name" value="WD40/YVTN_repeat-like_dom_sf"/>
</dbReference>
<evidence type="ECO:0000256" key="4">
    <source>
        <dbReference type="PROSITE-ProRule" id="PRU00169"/>
    </source>
</evidence>
<dbReference type="Gene3D" id="3.40.50.2300">
    <property type="match status" value="1"/>
</dbReference>
<sequence>MLSWLRGTACALFVLALGTPAIAGTPSAHVQLPLVVYDQNTGLSSLSVVRLLEDRHHFVWAGTEQGLYRFDGIGFNAMREKDGFQTSEVVSLAEDDDGHVWAGTRAGLQSQDDSGKFSWVRPDGRTMLVDRGQTLAPDGQDGMLVVTGHHLFRLARQAADRWTATPWPEGSASNAATFQVAAVYRHAGQVWFGCGEAICRKSDGVLTRFTAAQGVPPDKWVGFLVARDGTVWARGLRSVVGLAAGGSAFIAHDIPGGHGEVAATSIDLAQDREGRIVTRSDTGIARWDGTRWDLLDTHNGLPGVGISALIADHDGALWAGTYGRGVLYWSNAGAVENWTANQGLSDSLIWSITRAGPDSIWVAGESGGEVIVPSEGRAHRWPVSLPPPVQAHAVLTGPSGSIWYFLFDGRVVRYEPEDHRSEQVAQLPYLIRGAHRDRSGRFWVYTMGGLYELDPASGSAVHVAPNLIPSTMCSDMAEDAAGRLWLACNSGLYRHNGGGWARVRVLPDESPGGYENVAATPDGRLWLSALQPGLLTGLVGDGDTLTMEPVNDPLLAATRFYFLRADNQGRVWAGGGKGVDVLAEGIWTRLSSRDGLLWDETNHGAFFADADGSVWIGTPVGLTHVLKPADLLAPRTMTPQLFPARYGDRAVASDALPYERGAALTIAFGVSGNSAGHPVHFRYRLKPLDRDWVDTNQREVRYASLPWGHYRFEVQVVDENRRAPSAVASFEVAIQAPWWMTPGTFIALALAIVGLAVGAWRWRTQVLIAHARRLEGIVVERTKELRALLHARRRLLAHIGHDLRSPLSAIVNVARQWRWTGPDVEHPRTIERHARMLMELIDEVVEFSRGELTDVLLEPAPGYLHRFLHEAAEEGALLAQSNNNRLDVSIGIDLPAVVELDFRRLRQVLSNLLGNAAKYTRNGEIVFTVEAQTSDLGRSTRLRFAVEDTGIGLGDTGAETLLEPFVRGTNISDTPGSGLGLAIVAQLLDRMGSRLEAQGSSRGMGSRFSFEIEVPLADEHDVEPDLAMGQDPVAVEGHGRRVIVAEADAARRAVLCDLLNGYGFQSVPVDSANGLDGLEATRPALIIAEHRWPGEEEGAVIARLSKRLPGVPVLMFTAVPPAPADASHSTTAEMLLKPSDAAEVMSCVARMIDPSDGQSHPSPFAPARPASPPAKDGRPA</sequence>
<dbReference type="SUPFAM" id="SSF52172">
    <property type="entry name" value="CheY-like"/>
    <property type="match status" value="1"/>
</dbReference>
<evidence type="ECO:0000256" key="1">
    <source>
        <dbReference type="ARBA" id="ARBA00000085"/>
    </source>
</evidence>
<dbReference type="InterPro" id="IPR036890">
    <property type="entry name" value="HATPase_C_sf"/>
</dbReference>
<feature type="signal peptide" evidence="6">
    <location>
        <begin position="1"/>
        <end position="23"/>
    </location>
</feature>
<dbReference type="Gene3D" id="2.130.10.10">
    <property type="entry name" value="YVTN repeat-like/Quinoprotein amine dehydrogenase"/>
    <property type="match status" value="3"/>
</dbReference>
<dbReference type="PRINTS" id="PR00344">
    <property type="entry name" value="BCTRLSENSOR"/>
</dbReference>
<dbReference type="KEGG" id="lrz:BJI69_13705"/>
<keyword evidence="3" id="KW-0597">Phosphoprotein</keyword>
<evidence type="ECO:0000256" key="6">
    <source>
        <dbReference type="SAM" id="SignalP"/>
    </source>
</evidence>
<evidence type="ECO:0000256" key="2">
    <source>
        <dbReference type="ARBA" id="ARBA00012438"/>
    </source>
</evidence>
<dbReference type="AlphaFoldDB" id="A0A0G9HCQ8"/>
<evidence type="ECO:0000313" key="8">
    <source>
        <dbReference type="Proteomes" id="UP000182987"/>
    </source>
</evidence>
<gene>
    <name evidence="7" type="ORF">BJI69_13705</name>
</gene>
<dbReference type="SUPFAM" id="SSF63829">
    <property type="entry name" value="Calcium-dependent phosphotriesterase"/>
    <property type="match status" value="2"/>
</dbReference>
<dbReference type="GO" id="GO:0000155">
    <property type="term" value="F:phosphorelay sensor kinase activity"/>
    <property type="evidence" value="ECO:0007669"/>
    <property type="project" value="InterPro"/>
</dbReference>
<dbReference type="EMBL" id="CP017480">
    <property type="protein sequence ID" value="APG04843.1"/>
    <property type="molecule type" value="Genomic_DNA"/>
</dbReference>
<dbReference type="InterPro" id="IPR036097">
    <property type="entry name" value="HisK_dim/P_sf"/>
</dbReference>
<organism evidence="7 8">
    <name type="scientific">Luteibacter rhizovicinus DSM 16549</name>
    <dbReference type="NCBI Taxonomy" id="1440763"/>
    <lineage>
        <taxon>Bacteria</taxon>
        <taxon>Pseudomonadati</taxon>
        <taxon>Pseudomonadota</taxon>
        <taxon>Gammaproteobacteria</taxon>
        <taxon>Lysobacterales</taxon>
        <taxon>Rhodanobacteraceae</taxon>
        <taxon>Luteibacter</taxon>
    </lineage>
</organism>
<dbReference type="InterPro" id="IPR003594">
    <property type="entry name" value="HATPase_dom"/>
</dbReference>
<dbReference type="Gene3D" id="3.30.565.10">
    <property type="entry name" value="Histidine kinase-like ATPase, C-terminal domain"/>
    <property type="match status" value="1"/>
</dbReference>
<dbReference type="Pfam" id="PF07495">
    <property type="entry name" value="Y_Y_Y"/>
    <property type="match status" value="1"/>
</dbReference>
<evidence type="ECO:0000256" key="5">
    <source>
        <dbReference type="SAM" id="MobiDB-lite"/>
    </source>
</evidence>
<feature type="compositionally biased region" description="Pro residues" evidence="5">
    <location>
        <begin position="1163"/>
        <end position="1172"/>
    </location>
</feature>
<dbReference type="PANTHER" id="PTHR43547">
    <property type="entry name" value="TWO-COMPONENT HISTIDINE KINASE"/>
    <property type="match status" value="1"/>
</dbReference>
<feature type="chain" id="PRO_5014228165" description="histidine kinase" evidence="6">
    <location>
        <begin position="24"/>
        <end position="1180"/>
    </location>
</feature>
<dbReference type="EC" id="2.7.13.3" evidence="2"/>
<dbReference type="PATRIC" id="fig|1440763.5.peg.1418"/>
<dbReference type="InterPro" id="IPR011123">
    <property type="entry name" value="Y_Y_Y"/>
</dbReference>
<keyword evidence="8" id="KW-1185">Reference proteome</keyword>
<keyword evidence="6" id="KW-0732">Signal</keyword>
<dbReference type="SUPFAM" id="SSF47384">
    <property type="entry name" value="Homodimeric domain of signal transducing histidine kinase"/>
    <property type="match status" value="1"/>
</dbReference>
<dbReference type="InterPro" id="IPR013783">
    <property type="entry name" value="Ig-like_fold"/>
</dbReference>
<dbReference type="InterPro" id="IPR001789">
    <property type="entry name" value="Sig_transdc_resp-reg_receiver"/>
</dbReference>
<dbReference type="InterPro" id="IPR011006">
    <property type="entry name" value="CheY-like_superfamily"/>
</dbReference>